<gene>
    <name evidence="2" type="ORF">ACFOGI_04290</name>
</gene>
<feature type="transmembrane region" description="Helical" evidence="1">
    <location>
        <begin position="318"/>
        <end position="336"/>
    </location>
</feature>
<keyword evidence="3" id="KW-1185">Reference proteome</keyword>
<feature type="transmembrane region" description="Helical" evidence="1">
    <location>
        <begin position="427"/>
        <end position="450"/>
    </location>
</feature>
<dbReference type="Proteomes" id="UP001595279">
    <property type="component" value="Unassembled WGS sequence"/>
</dbReference>
<dbReference type="InterPro" id="IPR039672">
    <property type="entry name" value="MFS_2"/>
</dbReference>
<reference evidence="3" key="1">
    <citation type="journal article" date="2019" name="Int. J. Syst. Evol. Microbiol.">
        <title>The Global Catalogue of Microorganisms (GCM) 10K type strain sequencing project: providing services to taxonomists for standard genome sequencing and annotation.</title>
        <authorList>
            <consortium name="The Broad Institute Genomics Platform"/>
            <consortium name="The Broad Institute Genome Sequencing Center for Infectious Disease"/>
            <person name="Wu L."/>
            <person name="Ma J."/>
        </authorList>
    </citation>
    <scope>NUCLEOTIDE SEQUENCE [LARGE SCALE GENOMIC DNA]</scope>
    <source>
        <strain evidence="3">KCTC 13128</strain>
    </source>
</reference>
<feature type="transmembrane region" description="Helical" evidence="1">
    <location>
        <begin position="342"/>
        <end position="366"/>
    </location>
</feature>
<feature type="transmembrane region" description="Helical" evidence="1">
    <location>
        <begin position="253"/>
        <end position="278"/>
    </location>
</feature>
<name>A0ABV7CTF1_9BACI</name>
<dbReference type="InterPro" id="IPR001927">
    <property type="entry name" value="Na/Gal_symport"/>
</dbReference>
<sequence>MESMERAIEVNGPMESNKEPVRPFGMRDKIGYLLGDFGNDFSFILVSTFLMVFYTDIFGISAAAVGTLFLVARMWDAVTDVLWGRFIDSRKTTPKGKFLPWIFRMSFPLVIASALMFLPIPGMSEGFYLAYAYVTYILWGMLYTSVNIPYGSMAAVISSDSTDRTSLSGWRTMGATLASLVISAGAPLFVFVNNELSASRMFMTAVLFSILAISCYMGCVKLSTERIQTPDKKPGETLSFGKTAKGLVKNTPLITILAASLIFLMTMMLVMSINVYLFKDYFGNATALSIFTILQTAAVFGSMPALTPMVKRFGKKEVASFGMLLAGSAYLTLYFMSTTSLAVFFVANFLGLLGFALFNLIIWAFVTDAIDYQEYLTGTREDGTIYAIYSFARKMGQAFAGGLTGFALTFVGYTASASQTQEVKDGIYTVATLVPGVMYLLVFLILVFVYPLNKKRTKQLEIDLAEKREATVGN</sequence>
<dbReference type="PANTHER" id="PTHR11328:SF24">
    <property type="entry name" value="MAJOR FACILITATOR SUPERFAMILY (MFS) PROFILE DOMAIN-CONTAINING PROTEIN"/>
    <property type="match status" value="1"/>
</dbReference>
<evidence type="ECO:0000313" key="3">
    <source>
        <dbReference type="Proteomes" id="UP001595279"/>
    </source>
</evidence>
<proteinExistence type="predicted"/>
<feature type="transmembrane region" description="Helical" evidence="1">
    <location>
        <begin position="172"/>
        <end position="192"/>
    </location>
</feature>
<keyword evidence="1" id="KW-0812">Transmembrane</keyword>
<feature type="transmembrane region" description="Helical" evidence="1">
    <location>
        <begin position="130"/>
        <end position="151"/>
    </location>
</feature>
<comment type="caution">
    <text evidence="2">The sequence shown here is derived from an EMBL/GenBank/DDBJ whole genome shotgun (WGS) entry which is preliminary data.</text>
</comment>
<feature type="transmembrane region" description="Helical" evidence="1">
    <location>
        <begin position="284"/>
        <end position="306"/>
    </location>
</feature>
<feature type="transmembrane region" description="Helical" evidence="1">
    <location>
        <begin position="398"/>
        <end position="415"/>
    </location>
</feature>
<dbReference type="Gene3D" id="1.20.1250.20">
    <property type="entry name" value="MFS general substrate transporter like domains"/>
    <property type="match status" value="2"/>
</dbReference>
<evidence type="ECO:0000313" key="2">
    <source>
        <dbReference type="EMBL" id="MFC3039460.1"/>
    </source>
</evidence>
<protein>
    <submittedName>
        <fullName evidence="2">MFS transporter</fullName>
    </submittedName>
</protein>
<organism evidence="2 3">
    <name type="scientific">Virgibacillus xinjiangensis</name>
    <dbReference type="NCBI Taxonomy" id="393090"/>
    <lineage>
        <taxon>Bacteria</taxon>
        <taxon>Bacillati</taxon>
        <taxon>Bacillota</taxon>
        <taxon>Bacilli</taxon>
        <taxon>Bacillales</taxon>
        <taxon>Bacillaceae</taxon>
        <taxon>Virgibacillus</taxon>
    </lineage>
</organism>
<dbReference type="EMBL" id="JBHRSA010000013">
    <property type="protein sequence ID" value="MFC3039460.1"/>
    <property type="molecule type" value="Genomic_DNA"/>
</dbReference>
<dbReference type="Pfam" id="PF13347">
    <property type="entry name" value="MFS_2"/>
    <property type="match status" value="1"/>
</dbReference>
<dbReference type="PANTHER" id="PTHR11328">
    <property type="entry name" value="MAJOR FACILITATOR SUPERFAMILY DOMAIN-CONTAINING PROTEIN"/>
    <property type="match status" value="1"/>
</dbReference>
<feature type="transmembrane region" description="Helical" evidence="1">
    <location>
        <begin position="98"/>
        <end position="118"/>
    </location>
</feature>
<dbReference type="SUPFAM" id="SSF103473">
    <property type="entry name" value="MFS general substrate transporter"/>
    <property type="match status" value="1"/>
</dbReference>
<dbReference type="CDD" id="cd17332">
    <property type="entry name" value="MFS_MelB_like"/>
    <property type="match status" value="1"/>
</dbReference>
<dbReference type="NCBIfam" id="TIGR00792">
    <property type="entry name" value="gph"/>
    <property type="match status" value="1"/>
</dbReference>
<evidence type="ECO:0000256" key="1">
    <source>
        <dbReference type="SAM" id="Phobius"/>
    </source>
</evidence>
<dbReference type="RefSeq" id="WP_390268944.1">
    <property type="nucleotide sequence ID" value="NZ_JBHRSA010000013.1"/>
</dbReference>
<accession>A0ABV7CTF1</accession>
<keyword evidence="1" id="KW-1133">Transmembrane helix</keyword>
<feature type="transmembrane region" description="Helical" evidence="1">
    <location>
        <begin position="57"/>
        <end position="78"/>
    </location>
</feature>
<keyword evidence="1" id="KW-0472">Membrane</keyword>
<feature type="transmembrane region" description="Helical" evidence="1">
    <location>
        <begin position="198"/>
        <end position="219"/>
    </location>
</feature>
<dbReference type="InterPro" id="IPR036259">
    <property type="entry name" value="MFS_trans_sf"/>
</dbReference>